<dbReference type="Proteomes" id="UP000007151">
    <property type="component" value="Unassembled WGS sequence"/>
</dbReference>
<dbReference type="AlphaFoldDB" id="A0A212EYK2"/>
<dbReference type="EMBL" id="AGBW02011511">
    <property type="protein sequence ID" value="OWR46537.1"/>
    <property type="molecule type" value="Genomic_DNA"/>
</dbReference>
<comment type="caution">
    <text evidence="2">The sequence shown here is derived from an EMBL/GenBank/DDBJ whole genome shotgun (WGS) entry which is preliminary data.</text>
</comment>
<dbReference type="eggNOG" id="KOG3747">
    <property type="taxonomic scope" value="Eukaryota"/>
</dbReference>
<dbReference type="InParanoid" id="A0A212EYK2"/>
<proteinExistence type="predicted"/>
<dbReference type="KEGG" id="dpl:KGM_212476A"/>
<keyword evidence="3" id="KW-1185">Reference proteome</keyword>
<sequence>MDVQKKNSNNGTINHDLLDYEPNGWFEVTLSKMGHSTEDFIRNNFSAMKIISLFILNGLVIGFFFACMYYWMYHDNKPLELCNGFGSLIAFLGIIYFFLIYFQV</sequence>
<protein>
    <submittedName>
        <fullName evidence="2">Uncharacterized protein</fullName>
    </submittedName>
</protein>
<evidence type="ECO:0000313" key="2">
    <source>
        <dbReference type="EMBL" id="OWR46537.1"/>
    </source>
</evidence>
<keyword evidence="1" id="KW-0812">Transmembrane</keyword>
<evidence type="ECO:0000256" key="1">
    <source>
        <dbReference type="SAM" id="Phobius"/>
    </source>
</evidence>
<name>A0A212EYK2_DANPL</name>
<feature type="non-terminal residue" evidence="2">
    <location>
        <position position="104"/>
    </location>
</feature>
<gene>
    <name evidence="2" type="ORF">KGM_212476A</name>
</gene>
<feature type="transmembrane region" description="Helical" evidence="1">
    <location>
        <begin position="84"/>
        <end position="102"/>
    </location>
</feature>
<feature type="transmembrane region" description="Helical" evidence="1">
    <location>
        <begin position="50"/>
        <end position="72"/>
    </location>
</feature>
<dbReference type="STRING" id="278856.A0A212EYK2"/>
<keyword evidence="1" id="KW-1133">Transmembrane helix</keyword>
<organism evidence="2 3">
    <name type="scientific">Danaus plexippus plexippus</name>
    <dbReference type="NCBI Taxonomy" id="278856"/>
    <lineage>
        <taxon>Eukaryota</taxon>
        <taxon>Metazoa</taxon>
        <taxon>Ecdysozoa</taxon>
        <taxon>Arthropoda</taxon>
        <taxon>Hexapoda</taxon>
        <taxon>Insecta</taxon>
        <taxon>Pterygota</taxon>
        <taxon>Neoptera</taxon>
        <taxon>Endopterygota</taxon>
        <taxon>Lepidoptera</taxon>
        <taxon>Glossata</taxon>
        <taxon>Ditrysia</taxon>
        <taxon>Papilionoidea</taxon>
        <taxon>Nymphalidae</taxon>
        <taxon>Danainae</taxon>
        <taxon>Danaini</taxon>
        <taxon>Danaina</taxon>
        <taxon>Danaus</taxon>
        <taxon>Danaus</taxon>
    </lineage>
</organism>
<accession>A0A212EYK2</accession>
<reference evidence="2 3" key="1">
    <citation type="journal article" date="2011" name="Cell">
        <title>The monarch butterfly genome yields insights into long-distance migration.</title>
        <authorList>
            <person name="Zhan S."/>
            <person name="Merlin C."/>
            <person name="Boore J.L."/>
            <person name="Reppert S.M."/>
        </authorList>
    </citation>
    <scope>NUCLEOTIDE SEQUENCE [LARGE SCALE GENOMIC DNA]</scope>
    <source>
        <strain evidence="2">F-2</strain>
    </source>
</reference>
<evidence type="ECO:0000313" key="3">
    <source>
        <dbReference type="Proteomes" id="UP000007151"/>
    </source>
</evidence>
<keyword evidence="1" id="KW-0472">Membrane</keyword>